<dbReference type="AlphaFoldDB" id="A0A8T2TBT2"/>
<evidence type="ECO:0000313" key="3">
    <source>
        <dbReference type="Proteomes" id="UP000825935"/>
    </source>
</evidence>
<evidence type="ECO:0000313" key="2">
    <source>
        <dbReference type="EMBL" id="KAH7416379.1"/>
    </source>
</evidence>
<dbReference type="SUPFAM" id="SSF55961">
    <property type="entry name" value="Bet v1-like"/>
    <property type="match status" value="1"/>
</dbReference>
<feature type="domain" description="Bet v I/Major latex protein" evidence="1">
    <location>
        <begin position="4"/>
        <end position="142"/>
    </location>
</feature>
<dbReference type="InterPro" id="IPR000916">
    <property type="entry name" value="Bet_v_I/MLP"/>
</dbReference>
<organism evidence="2 3">
    <name type="scientific">Ceratopteris richardii</name>
    <name type="common">Triangle waterfern</name>
    <dbReference type="NCBI Taxonomy" id="49495"/>
    <lineage>
        <taxon>Eukaryota</taxon>
        <taxon>Viridiplantae</taxon>
        <taxon>Streptophyta</taxon>
        <taxon>Embryophyta</taxon>
        <taxon>Tracheophyta</taxon>
        <taxon>Polypodiopsida</taxon>
        <taxon>Polypodiidae</taxon>
        <taxon>Polypodiales</taxon>
        <taxon>Pteridineae</taxon>
        <taxon>Pteridaceae</taxon>
        <taxon>Parkerioideae</taxon>
        <taxon>Ceratopteris</taxon>
    </lineage>
</organism>
<dbReference type="Proteomes" id="UP000825935">
    <property type="component" value="Chromosome 14"/>
</dbReference>
<dbReference type="OrthoDB" id="1858506at2759"/>
<comment type="caution">
    <text evidence="2">The sequence shown here is derived from an EMBL/GenBank/DDBJ whole genome shotgun (WGS) entry which is preliminary data.</text>
</comment>
<dbReference type="EMBL" id="CM035419">
    <property type="protein sequence ID" value="KAH7416379.1"/>
    <property type="molecule type" value="Genomic_DNA"/>
</dbReference>
<protein>
    <recommendedName>
        <fullName evidence="1">Bet v I/Major latex protein domain-containing protein</fullName>
    </recommendedName>
</protein>
<sequence length="157" mass="18279">MEAVTVDVEVKQPAELLWMVHVKELELTSPASNPGRYTKVLYLEGPPFAPGGVFKICYHEEFGHYEYVKFVWDAIDHDNYYFKITAIDGGFLTKHFEALSYEYRILPGKEPDSSIMSWRIEFKDKNKHECHEILKQEVLKTCSIISAHAETMKDWCN</sequence>
<keyword evidence="3" id="KW-1185">Reference proteome</keyword>
<dbReference type="OMA" id="HECHEIL"/>
<evidence type="ECO:0000259" key="1">
    <source>
        <dbReference type="Pfam" id="PF00407"/>
    </source>
</evidence>
<name>A0A8T2TBT2_CERRI</name>
<dbReference type="InterPro" id="IPR023393">
    <property type="entry name" value="START-like_dom_sf"/>
</dbReference>
<dbReference type="GO" id="GO:0006952">
    <property type="term" value="P:defense response"/>
    <property type="evidence" value="ECO:0007669"/>
    <property type="project" value="InterPro"/>
</dbReference>
<proteinExistence type="predicted"/>
<accession>A0A8T2TBT2</accession>
<reference evidence="2" key="1">
    <citation type="submission" date="2021-08" db="EMBL/GenBank/DDBJ databases">
        <title>WGS assembly of Ceratopteris richardii.</title>
        <authorList>
            <person name="Marchant D.B."/>
            <person name="Chen G."/>
            <person name="Jenkins J."/>
            <person name="Shu S."/>
            <person name="Leebens-Mack J."/>
            <person name="Grimwood J."/>
            <person name="Schmutz J."/>
            <person name="Soltis P."/>
            <person name="Soltis D."/>
            <person name="Chen Z.-H."/>
        </authorList>
    </citation>
    <scope>NUCLEOTIDE SEQUENCE</scope>
    <source>
        <strain evidence="2">Whitten #5841</strain>
        <tissue evidence="2">Leaf</tissue>
    </source>
</reference>
<dbReference type="Gene3D" id="3.30.530.20">
    <property type="match status" value="1"/>
</dbReference>
<gene>
    <name evidence="2" type="ORF">KP509_14G088600</name>
</gene>
<dbReference type="Pfam" id="PF00407">
    <property type="entry name" value="Bet_v_1"/>
    <property type="match status" value="1"/>
</dbReference>